<dbReference type="AlphaFoldDB" id="A0A497XMP5"/>
<evidence type="ECO:0000259" key="12">
    <source>
        <dbReference type="PROSITE" id="PS50076"/>
    </source>
</evidence>
<comment type="caution">
    <text evidence="14">The sequence shown here is derived from an EMBL/GenBank/DDBJ whole genome shotgun (WGS) entry which is preliminary data.</text>
</comment>
<keyword evidence="3 10" id="KW-0677">Repeat</keyword>
<feature type="repeat" description="CXXCXGXG motif" evidence="10">
    <location>
        <begin position="174"/>
        <end position="181"/>
    </location>
</feature>
<dbReference type="GO" id="GO:0005737">
    <property type="term" value="C:cytoplasm"/>
    <property type="evidence" value="ECO:0007669"/>
    <property type="project" value="UniProtKB-SubCell"/>
</dbReference>
<evidence type="ECO:0000256" key="8">
    <source>
        <dbReference type="ARBA" id="ARBA00061004"/>
    </source>
</evidence>
<evidence type="ECO:0000313" key="15">
    <source>
        <dbReference type="Proteomes" id="UP000267841"/>
    </source>
</evidence>
<protein>
    <recommendedName>
        <fullName evidence="9 10">Chaperone protein DnaJ</fullName>
    </recommendedName>
</protein>
<keyword evidence="6 10" id="KW-0346">Stress response</keyword>
<dbReference type="GO" id="GO:0006260">
    <property type="term" value="P:DNA replication"/>
    <property type="evidence" value="ECO:0007669"/>
    <property type="project" value="UniProtKB-KW"/>
</dbReference>
<dbReference type="SUPFAM" id="SSF49493">
    <property type="entry name" value="HSP40/DnaJ peptide-binding domain"/>
    <property type="match status" value="2"/>
</dbReference>
<accession>A0A497XMP5</accession>
<dbReference type="FunFam" id="2.10.230.10:FF:000002">
    <property type="entry name" value="Molecular chaperone DnaJ"/>
    <property type="match status" value="1"/>
</dbReference>
<evidence type="ECO:0000256" key="11">
    <source>
        <dbReference type="PROSITE-ProRule" id="PRU00546"/>
    </source>
</evidence>
<dbReference type="FunFam" id="2.60.260.20:FF:000005">
    <property type="entry name" value="Chaperone protein dnaJ 1, mitochondrial"/>
    <property type="match status" value="1"/>
</dbReference>
<feature type="domain" description="CR-type" evidence="13">
    <location>
        <begin position="124"/>
        <end position="200"/>
    </location>
</feature>
<feature type="binding site" evidence="10">
    <location>
        <position position="188"/>
    </location>
    <ligand>
        <name>Zn(2+)</name>
        <dbReference type="ChEBI" id="CHEBI:29105"/>
        <label>1</label>
    </ligand>
</feature>
<dbReference type="Gene3D" id="2.60.260.20">
    <property type="entry name" value="Urease metallochaperone UreE, N-terminal domain"/>
    <property type="match status" value="2"/>
</dbReference>
<comment type="domain">
    <text evidence="10">The J domain is necessary and sufficient to stimulate DnaK ATPase activity. Zinc center 1 plays an important role in the autonomous, DnaK-independent chaperone activity of DnaJ. Zinc center 2 is essential for interaction with DnaK and for DnaJ activity.</text>
</comment>
<dbReference type="PANTHER" id="PTHR43096">
    <property type="entry name" value="DNAJ HOMOLOG 1, MITOCHONDRIAL-RELATED"/>
    <property type="match status" value="1"/>
</dbReference>
<feature type="repeat" description="CXXCXGXG motif" evidence="10">
    <location>
        <begin position="137"/>
        <end position="144"/>
    </location>
</feature>
<dbReference type="PROSITE" id="PS51188">
    <property type="entry name" value="ZF_CR"/>
    <property type="match status" value="1"/>
</dbReference>
<feature type="binding site" evidence="10">
    <location>
        <position position="157"/>
    </location>
    <ligand>
        <name>Zn(2+)</name>
        <dbReference type="ChEBI" id="CHEBI:29105"/>
        <label>2</label>
    </ligand>
</feature>
<proteinExistence type="inferred from homology"/>
<dbReference type="CDD" id="cd10719">
    <property type="entry name" value="DnaJ_zf"/>
    <property type="match status" value="1"/>
</dbReference>
<keyword evidence="1 10" id="KW-0235">DNA replication</keyword>
<evidence type="ECO:0000259" key="13">
    <source>
        <dbReference type="PROSITE" id="PS51188"/>
    </source>
</evidence>
<evidence type="ECO:0000256" key="10">
    <source>
        <dbReference type="HAMAP-Rule" id="MF_01152"/>
    </source>
</evidence>
<feature type="repeat" description="CXXCXGXG motif" evidence="10">
    <location>
        <begin position="154"/>
        <end position="161"/>
    </location>
</feature>
<name>A0A497XMP5_9AQUI</name>
<dbReference type="SUPFAM" id="SSF46565">
    <property type="entry name" value="Chaperone J-domain"/>
    <property type="match status" value="1"/>
</dbReference>
<dbReference type="InterPro" id="IPR012724">
    <property type="entry name" value="DnaJ"/>
</dbReference>
<dbReference type="OrthoDB" id="9779889at2"/>
<dbReference type="EMBL" id="RCCJ01000001">
    <property type="protein sequence ID" value="RLJ70165.1"/>
    <property type="molecule type" value="Genomic_DNA"/>
</dbReference>
<dbReference type="GO" id="GO:0042026">
    <property type="term" value="P:protein refolding"/>
    <property type="evidence" value="ECO:0007669"/>
    <property type="project" value="TreeGrafter"/>
</dbReference>
<dbReference type="InterPro" id="IPR002939">
    <property type="entry name" value="DnaJ_C"/>
</dbReference>
<keyword evidence="15" id="KW-1185">Reference proteome</keyword>
<feature type="binding site" evidence="10">
    <location>
        <position position="174"/>
    </location>
    <ligand>
        <name>Zn(2+)</name>
        <dbReference type="ChEBI" id="CHEBI:29105"/>
        <label>2</label>
    </ligand>
</feature>
<feature type="binding site" evidence="10">
    <location>
        <position position="154"/>
    </location>
    <ligand>
        <name>Zn(2+)</name>
        <dbReference type="ChEBI" id="CHEBI:29105"/>
        <label>2</label>
    </ligand>
</feature>
<dbReference type="Gene3D" id="1.10.287.110">
    <property type="entry name" value="DnaJ domain"/>
    <property type="match status" value="1"/>
</dbReference>
<evidence type="ECO:0000256" key="5">
    <source>
        <dbReference type="ARBA" id="ARBA00022833"/>
    </source>
</evidence>
<evidence type="ECO:0000256" key="6">
    <source>
        <dbReference type="ARBA" id="ARBA00023016"/>
    </source>
</evidence>
<gene>
    <name evidence="10" type="primary">dnaJ</name>
    <name evidence="14" type="ORF">BCF55_0429</name>
</gene>
<dbReference type="Gene3D" id="2.10.230.10">
    <property type="entry name" value="Heat shock protein DnaJ, cysteine-rich domain"/>
    <property type="match status" value="1"/>
</dbReference>
<feature type="binding site" evidence="10">
    <location>
        <position position="191"/>
    </location>
    <ligand>
        <name>Zn(2+)</name>
        <dbReference type="ChEBI" id="CHEBI:29105"/>
        <label>1</label>
    </ligand>
</feature>
<dbReference type="InterPro" id="IPR036410">
    <property type="entry name" value="HSP_DnaJ_Cys-rich_dom_sf"/>
</dbReference>
<evidence type="ECO:0000256" key="9">
    <source>
        <dbReference type="ARBA" id="ARBA00067609"/>
    </source>
</evidence>
<dbReference type="Pfam" id="PF01556">
    <property type="entry name" value="DnaJ_C"/>
    <property type="match status" value="1"/>
</dbReference>
<dbReference type="SMART" id="SM00271">
    <property type="entry name" value="DnaJ"/>
    <property type="match status" value="1"/>
</dbReference>
<keyword evidence="2 10" id="KW-0479">Metal-binding</keyword>
<evidence type="ECO:0000256" key="1">
    <source>
        <dbReference type="ARBA" id="ARBA00022705"/>
    </source>
</evidence>
<dbReference type="SUPFAM" id="SSF57938">
    <property type="entry name" value="DnaJ/Hsp40 cysteine-rich domain"/>
    <property type="match status" value="1"/>
</dbReference>
<sequence length="360" mass="41215">MRSAIKDYYRILGVEKNATKEEIKKAYRRLARLYHPDRNPDPEAEEKFKEINEAYHVLSDDEKREEYDRILRSGDENKFRDFMEYIQEFIESIIKGEREKAKKPKRGQDIRLKLYLTLEEAAFGTQKEVEYERWIDCPDCEGIGVKGKAETVVCHACEGKGRRVSGIFSFPRPCSVCRGKGFIVKNPCPTCFGRGRVTTQAKIKINVPPATDEGEVLKVPEKGHFGVYGGKPGDLYLRVFLKEHPVFKKVNNDLFMERLISYPLAVLGGATRVPTLEGEELEVFVQPGTECGSTKTIPGKGFPYDGKRGNMIITFRIEVPKSLNNKQKKLLEKLAKELGEEGIEKRESITERVKNWLNPF</sequence>
<feature type="binding site" evidence="10">
    <location>
        <position position="177"/>
    </location>
    <ligand>
        <name>Zn(2+)</name>
        <dbReference type="ChEBI" id="CHEBI:29105"/>
        <label>2</label>
    </ligand>
</feature>
<dbReference type="PANTHER" id="PTHR43096:SF52">
    <property type="entry name" value="DNAJ HOMOLOG 1, MITOCHONDRIAL-RELATED"/>
    <property type="match status" value="1"/>
</dbReference>
<comment type="function">
    <text evidence="10">Participates actively in the response to hyperosmotic and heat shock by preventing the aggregation of stress-denatured proteins and by disaggregating proteins, also in an autonomous, DnaK-independent fashion. Unfolded proteins bind initially to DnaJ; upon interaction with the DnaJ-bound protein, DnaK hydrolyzes its bound ATP, resulting in the formation of a stable complex. GrpE releases ADP from DnaK; ATP binding to DnaK triggers the release of the substrate protein, thus completing the reaction cycle. Several rounds of ATP-dependent interactions between DnaJ, DnaK and GrpE are required for fully efficient folding. Also involved, together with DnaK and GrpE, in the DNA replication of plasmids through activation of initiation proteins.</text>
</comment>
<keyword evidence="4 10" id="KW-0863">Zinc-finger</keyword>
<dbReference type="CDD" id="cd06257">
    <property type="entry name" value="DnaJ"/>
    <property type="match status" value="1"/>
</dbReference>
<feature type="repeat" description="CXXCXGXG motif" evidence="10">
    <location>
        <begin position="188"/>
        <end position="195"/>
    </location>
</feature>
<dbReference type="CDD" id="cd10747">
    <property type="entry name" value="DnaJ_C"/>
    <property type="match status" value="1"/>
</dbReference>
<organism evidence="14 15">
    <name type="scientific">Hydrogenivirga caldilitoris</name>
    <dbReference type="NCBI Taxonomy" id="246264"/>
    <lineage>
        <taxon>Bacteria</taxon>
        <taxon>Pseudomonadati</taxon>
        <taxon>Aquificota</taxon>
        <taxon>Aquificia</taxon>
        <taxon>Aquificales</taxon>
        <taxon>Aquificaceae</taxon>
        <taxon>Hydrogenivirga</taxon>
    </lineage>
</organism>
<feature type="zinc finger region" description="CR-type" evidence="11">
    <location>
        <begin position="124"/>
        <end position="200"/>
    </location>
</feature>
<comment type="subunit">
    <text evidence="10">Homodimer.</text>
</comment>
<dbReference type="GO" id="GO:0008270">
    <property type="term" value="F:zinc ion binding"/>
    <property type="evidence" value="ECO:0007669"/>
    <property type="project" value="UniProtKB-UniRule"/>
</dbReference>
<evidence type="ECO:0000256" key="2">
    <source>
        <dbReference type="ARBA" id="ARBA00022723"/>
    </source>
</evidence>
<keyword evidence="5 10" id="KW-0862">Zinc</keyword>
<evidence type="ECO:0000256" key="7">
    <source>
        <dbReference type="ARBA" id="ARBA00023186"/>
    </source>
</evidence>
<dbReference type="GO" id="GO:0005524">
    <property type="term" value="F:ATP binding"/>
    <property type="evidence" value="ECO:0007669"/>
    <property type="project" value="InterPro"/>
</dbReference>
<feature type="binding site" evidence="10">
    <location>
        <position position="137"/>
    </location>
    <ligand>
        <name>Zn(2+)</name>
        <dbReference type="ChEBI" id="CHEBI:29105"/>
        <label>1</label>
    </ligand>
</feature>
<comment type="subcellular location">
    <subcellularLocation>
        <location evidence="10">Cytoplasm</location>
    </subcellularLocation>
</comment>
<comment type="similarity">
    <text evidence="8 10">Belongs to the DnaJ family.</text>
</comment>
<dbReference type="GO" id="GO:0051082">
    <property type="term" value="F:unfolded protein binding"/>
    <property type="evidence" value="ECO:0007669"/>
    <property type="project" value="UniProtKB-UniRule"/>
</dbReference>
<dbReference type="HAMAP" id="MF_01152">
    <property type="entry name" value="DnaJ"/>
    <property type="match status" value="1"/>
</dbReference>
<feature type="domain" description="J" evidence="12">
    <location>
        <begin position="7"/>
        <end position="71"/>
    </location>
</feature>
<dbReference type="InterPro" id="IPR001623">
    <property type="entry name" value="DnaJ_domain"/>
</dbReference>
<evidence type="ECO:0000313" key="14">
    <source>
        <dbReference type="EMBL" id="RLJ70165.1"/>
    </source>
</evidence>
<dbReference type="InterPro" id="IPR036869">
    <property type="entry name" value="J_dom_sf"/>
</dbReference>
<dbReference type="GO" id="GO:0031072">
    <property type="term" value="F:heat shock protein binding"/>
    <property type="evidence" value="ECO:0007669"/>
    <property type="project" value="InterPro"/>
</dbReference>
<dbReference type="Pfam" id="PF00226">
    <property type="entry name" value="DnaJ"/>
    <property type="match status" value="1"/>
</dbReference>
<keyword evidence="10" id="KW-0963">Cytoplasm</keyword>
<dbReference type="Pfam" id="PF00684">
    <property type="entry name" value="DnaJ_CXXCXGXG"/>
    <property type="match status" value="1"/>
</dbReference>
<comment type="cofactor">
    <cofactor evidence="10">
        <name>Zn(2+)</name>
        <dbReference type="ChEBI" id="CHEBI:29105"/>
    </cofactor>
    <text evidence="10">Binds 2 Zn(2+) ions per monomer.</text>
</comment>
<reference evidence="14 15" key="1">
    <citation type="submission" date="2018-10" db="EMBL/GenBank/DDBJ databases">
        <title>Genomic Encyclopedia of Archaeal and Bacterial Type Strains, Phase II (KMG-II): from individual species to whole genera.</title>
        <authorList>
            <person name="Goeker M."/>
        </authorList>
    </citation>
    <scope>NUCLEOTIDE SEQUENCE [LARGE SCALE GENOMIC DNA]</scope>
    <source>
        <strain evidence="14 15">DSM 16510</strain>
    </source>
</reference>
<evidence type="ECO:0000256" key="3">
    <source>
        <dbReference type="ARBA" id="ARBA00022737"/>
    </source>
</evidence>
<dbReference type="InterPro" id="IPR008971">
    <property type="entry name" value="HSP40/DnaJ_pept-bd"/>
</dbReference>
<evidence type="ECO:0000256" key="4">
    <source>
        <dbReference type="ARBA" id="ARBA00022771"/>
    </source>
</evidence>
<dbReference type="GO" id="GO:0009408">
    <property type="term" value="P:response to heat"/>
    <property type="evidence" value="ECO:0007669"/>
    <property type="project" value="InterPro"/>
</dbReference>
<feature type="binding site" evidence="10">
    <location>
        <position position="140"/>
    </location>
    <ligand>
        <name>Zn(2+)</name>
        <dbReference type="ChEBI" id="CHEBI:29105"/>
        <label>1</label>
    </ligand>
</feature>
<dbReference type="Proteomes" id="UP000267841">
    <property type="component" value="Unassembled WGS sequence"/>
</dbReference>
<keyword evidence="7 10" id="KW-0143">Chaperone</keyword>
<dbReference type="InterPro" id="IPR001305">
    <property type="entry name" value="HSP_DnaJ_Cys-rich_dom"/>
</dbReference>
<dbReference type="PRINTS" id="PR00625">
    <property type="entry name" value="JDOMAIN"/>
</dbReference>
<dbReference type="PROSITE" id="PS50076">
    <property type="entry name" value="DNAJ_2"/>
    <property type="match status" value="1"/>
</dbReference>
<dbReference type="RefSeq" id="WP_121009331.1">
    <property type="nucleotide sequence ID" value="NZ_RCCJ01000001.1"/>
</dbReference>